<dbReference type="NCBIfam" id="NF033855">
    <property type="entry name" value="tRNA_MNMC2"/>
    <property type="match status" value="1"/>
</dbReference>
<dbReference type="Gene3D" id="3.30.9.10">
    <property type="entry name" value="D-Amino Acid Oxidase, subunit A, domain 2"/>
    <property type="match status" value="1"/>
</dbReference>
<comment type="similarity">
    <text evidence="10">In the N-terminal section; belongs to the methyltransferase superfamily. tRNA (mnm(5)s(2)U34)-methyltransferase family.</text>
</comment>
<dbReference type="GO" id="GO:0005737">
    <property type="term" value="C:cytoplasm"/>
    <property type="evidence" value="ECO:0007669"/>
    <property type="project" value="UniProtKB-SubCell"/>
</dbReference>
<evidence type="ECO:0000313" key="13">
    <source>
        <dbReference type="EMBL" id="MBB5320402.1"/>
    </source>
</evidence>
<evidence type="ECO:0000256" key="4">
    <source>
        <dbReference type="ARBA" id="ARBA00022679"/>
    </source>
</evidence>
<dbReference type="NCBIfam" id="NF002481">
    <property type="entry name" value="PRK01747.1-2"/>
    <property type="match status" value="1"/>
</dbReference>
<evidence type="ECO:0000256" key="10">
    <source>
        <dbReference type="HAMAP-Rule" id="MF_01102"/>
    </source>
</evidence>
<feature type="domain" description="MnmC-like methyltransferase" evidence="12">
    <location>
        <begin position="122"/>
        <end position="240"/>
    </location>
</feature>
<dbReference type="InterPro" id="IPR008471">
    <property type="entry name" value="MnmC-like_methylTransf"/>
</dbReference>
<comment type="caution">
    <text evidence="13">The sequence shown here is derived from an EMBL/GenBank/DDBJ whole genome shotgun (WGS) entry which is preliminary data.</text>
</comment>
<comment type="similarity">
    <text evidence="10">In the C-terminal section; belongs to the DAO family.</text>
</comment>
<dbReference type="PANTHER" id="PTHR13847:SF283">
    <property type="entry name" value="TRNA 5-METHYLAMINOMETHYL-2-THIOURIDINE BIOSYNTHESIS BIFUNCTIONAL PROTEIN MNMC"/>
    <property type="match status" value="1"/>
</dbReference>
<evidence type="ECO:0000256" key="6">
    <source>
        <dbReference type="ARBA" id="ARBA00022694"/>
    </source>
</evidence>
<evidence type="ECO:0000259" key="11">
    <source>
        <dbReference type="Pfam" id="PF01266"/>
    </source>
</evidence>
<evidence type="ECO:0000256" key="3">
    <source>
        <dbReference type="ARBA" id="ARBA00022630"/>
    </source>
</evidence>
<dbReference type="PANTHER" id="PTHR13847">
    <property type="entry name" value="SARCOSINE DEHYDROGENASE-RELATED"/>
    <property type="match status" value="1"/>
</dbReference>
<dbReference type="InterPro" id="IPR006076">
    <property type="entry name" value="FAD-dep_OxRdtase"/>
</dbReference>
<feature type="region of interest" description="FAD-dependent cmnm(5)s(2)U34 oxidoreductase" evidence="10">
    <location>
        <begin position="258"/>
        <end position="622"/>
    </location>
</feature>
<dbReference type="InterPro" id="IPR036188">
    <property type="entry name" value="FAD/NAD-bd_sf"/>
</dbReference>
<evidence type="ECO:0000256" key="2">
    <source>
        <dbReference type="ARBA" id="ARBA00022603"/>
    </source>
</evidence>
<dbReference type="AlphaFoldDB" id="A0A840U636"/>
<dbReference type="Pfam" id="PF01266">
    <property type="entry name" value="DAO"/>
    <property type="match status" value="1"/>
</dbReference>
<dbReference type="HAMAP" id="MF_01102">
    <property type="entry name" value="MnmC"/>
    <property type="match status" value="1"/>
</dbReference>
<feature type="region of interest" description="tRNA (mnm(5)s(2)U34)-methyltransferase" evidence="10">
    <location>
        <begin position="1"/>
        <end position="242"/>
    </location>
</feature>
<keyword evidence="8 10" id="KW-0560">Oxidoreductase</keyword>
<comment type="catalytic activity">
    <reaction evidence="10">
        <text>5-aminomethyl-2-thiouridine(34) in tRNA + S-adenosyl-L-methionine = 5-methylaminomethyl-2-thiouridine(34) in tRNA + S-adenosyl-L-homocysteine + H(+)</text>
        <dbReference type="Rhea" id="RHEA:19569"/>
        <dbReference type="Rhea" id="RHEA-COMP:10195"/>
        <dbReference type="Rhea" id="RHEA-COMP:10197"/>
        <dbReference type="ChEBI" id="CHEBI:15378"/>
        <dbReference type="ChEBI" id="CHEBI:57856"/>
        <dbReference type="ChEBI" id="CHEBI:59789"/>
        <dbReference type="ChEBI" id="CHEBI:74454"/>
        <dbReference type="ChEBI" id="CHEBI:74455"/>
        <dbReference type="EC" id="2.1.1.61"/>
    </reaction>
</comment>
<dbReference type="InterPro" id="IPR023032">
    <property type="entry name" value="tRNA_MAMT_biosynth_bifunc_MnmC"/>
</dbReference>
<keyword evidence="9 10" id="KW-0511">Multifunctional enzyme</keyword>
<dbReference type="NCBIfam" id="TIGR03197">
    <property type="entry name" value="MnmC_Cterm"/>
    <property type="match status" value="1"/>
</dbReference>
<accession>A0A840U636</accession>
<evidence type="ECO:0000259" key="12">
    <source>
        <dbReference type="Pfam" id="PF05430"/>
    </source>
</evidence>
<dbReference type="EMBL" id="JACHFE010000002">
    <property type="protein sequence ID" value="MBB5320402.1"/>
    <property type="molecule type" value="Genomic_DNA"/>
</dbReference>
<keyword evidence="4 10" id="KW-0808">Transferase</keyword>
<sequence length="622" mass="68346">MADQPVSPALEPAELRWSDGVPESVQFGDVYFSRDDGLAETRHVFLDGNNLPQRFRALPAGSHFVIAETGFGTGLNFLSAWKEWLDQRPGEDKGILHFVSVERYPLTREDLARALELWPALSDQADELIRHYPPLLKGTHRLVLAGGRVRLTLYFGDVLDAWQALDFQADAWFLDGFAPAKNPDMWLEQAIKLIRQHSRPGSTLATFTAVGRIRRALAGAGFAMAKVPGFGRKRDMLTGHLDGPAPASVTGDEPIVIVGAGIAGTTLARNLADRGLQVILLDRAREPGEEASGNPQGALYVKLGIEYNAQTELSATALAFSQRFYQPWQGQFWHPTGLLQLATTEQEADRQRRFLARNRYPEQLLKPVNPEQASELAGLPVESDGLWFPGSGWLEPARACRTLAQHDNIERRFGHQVSHIERQGEHWLVHHDQGEPIRTLRLVVAGGHQSASLLPEGDRLRLKNIRGQISSLPAARFNLPDIVISGTKYLNPAHGDHAVTGATFDLHDDNPSETPESHRHNLQELRQMLPAVVGDDTVQPDTLTGRVSFRCTTHDYQPAAGPLSGAGGSGPPGLYLLGGFGSKGLAWAPLLAEHLADCLTGQPSCLPAHLCRRVQPNRLYPK</sequence>
<proteinExistence type="inferred from homology"/>
<evidence type="ECO:0000256" key="9">
    <source>
        <dbReference type="ARBA" id="ARBA00023268"/>
    </source>
</evidence>
<evidence type="ECO:0000256" key="8">
    <source>
        <dbReference type="ARBA" id="ARBA00023002"/>
    </source>
</evidence>
<keyword evidence="2 10" id="KW-0489">Methyltransferase</keyword>
<dbReference type="InterPro" id="IPR017610">
    <property type="entry name" value="tRNA_S-uridine_synth_MnmC_C"/>
</dbReference>
<evidence type="ECO:0000256" key="5">
    <source>
        <dbReference type="ARBA" id="ARBA00022691"/>
    </source>
</evidence>
<keyword evidence="7 10" id="KW-0274">FAD</keyword>
<dbReference type="GO" id="GO:0016645">
    <property type="term" value="F:oxidoreductase activity, acting on the CH-NH group of donors"/>
    <property type="evidence" value="ECO:0007669"/>
    <property type="project" value="InterPro"/>
</dbReference>
<keyword evidence="6 10" id="KW-0819">tRNA processing</keyword>
<dbReference type="InterPro" id="IPR029063">
    <property type="entry name" value="SAM-dependent_MTases_sf"/>
</dbReference>
<keyword evidence="14" id="KW-1185">Reference proteome</keyword>
<dbReference type="GO" id="GO:0002097">
    <property type="term" value="P:tRNA wobble base modification"/>
    <property type="evidence" value="ECO:0007669"/>
    <property type="project" value="UniProtKB-UniRule"/>
</dbReference>
<dbReference type="Gene3D" id="3.40.50.150">
    <property type="entry name" value="Vaccinia Virus protein VP39"/>
    <property type="match status" value="1"/>
</dbReference>
<evidence type="ECO:0000313" key="14">
    <source>
        <dbReference type="Proteomes" id="UP000591735"/>
    </source>
</evidence>
<protein>
    <recommendedName>
        <fullName evidence="10">tRNA 5-methylaminomethyl-2-thiouridine biosynthesis bifunctional protein MnmC</fullName>
        <shortName evidence="10">tRNA mnm(5)s(2)U biosynthesis bifunctional protein</shortName>
    </recommendedName>
    <domain>
        <recommendedName>
            <fullName evidence="10">tRNA (mnm(5)s(2)U34)-methyltransferase</fullName>
            <ecNumber evidence="10">2.1.1.61</ecNumber>
        </recommendedName>
    </domain>
    <domain>
        <recommendedName>
            <fullName evidence="10">FAD-dependent cmnm(5)s(2)U34 oxidoreductase</fullName>
            <ecNumber evidence="10">1.5.-.-</ecNumber>
        </recommendedName>
    </domain>
</protein>
<dbReference type="Proteomes" id="UP000591735">
    <property type="component" value="Unassembled WGS sequence"/>
</dbReference>
<dbReference type="EC" id="1.5.-.-" evidence="10"/>
<dbReference type="Pfam" id="PF05430">
    <property type="entry name" value="Methyltransf_30"/>
    <property type="match status" value="1"/>
</dbReference>
<keyword evidence="5 10" id="KW-0949">S-adenosyl-L-methionine</keyword>
<dbReference type="SUPFAM" id="SSF54373">
    <property type="entry name" value="FAD-linked reductases, C-terminal domain"/>
    <property type="match status" value="1"/>
</dbReference>
<feature type="domain" description="FAD dependent oxidoreductase" evidence="11">
    <location>
        <begin position="255"/>
        <end position="597"/>
    </location>
</feature>
<dbReference type="EC" id="2.1.1.61" evidence="10"/>
<keyword evidence="3 10" id="KW-0285">Flavoprotein</keyword>
<comment type="function">
    <text evidence="10">Catalyzes the last two steps in the biosynthesis of 5-methylaminomethyl-2-thiouridine (mnm(5)s(2)U) at the wobble position (U34) in tRNA. Catalyzes the FAD-dependent demodification of cmnm(5)s(2)U34 to nm(5)s(2)U34, followed by the transfer of a methyl group from S-adenosyl-L-methionine to nm(5)s(2)U34, to form mnm(5)s(2)U34.</text>
</comment>
<organism evidence="13 14">
    <name type="scientific">Marinobacter oulmenensis</name>
    <dbReference type="NCBI Taxonomy" id="643747"/>
    <lineage>
        <taxon>Bacteria</taxon>
        <taxon>Pseudomonadati</taxon>
        <taxon>Pseudomonadota</taxon>
        <taxon>Gammaproteobacteria</taxon>
        <taxon>Pseudomonadales</taxon>
        <taxon>Marinobacteraceae</taxon>
        <taxon>Marinobacter</taxon>
    </lineage>
</organism>
<reference evidence="13 14" key="1">
    <citation type="submission" date="2020-08" db="EMBL/GenBank/DDBJ databases">
        <title>Genomic Encyclopedia of Type Strains, Phase IV (KMG-IV): sequencing the most valuable type-strain genomes for metagenomic binning, comparative biology and taxonomic classification.</title>
        <authorList>
            <person name="Goeker M."/>
        </authorList>
    </citation>
    <scope>NUCLEOTIDE SEQUENCE [LARGE SCALE GENOMIC DNA]</scope>
    <source>
        <strain evidence="13 14">DSM 22359</strain>
    </source>
</reference>
<dbReference type="RefSeq" id="WP_183700161.1">
    <property type="nucleotide sequence ID" value="NZ_JACHFE010000002.1"/>
</dbReference>
<dbReference type="Gene3D" id="3.50.50.60">
    <property type="entry name" value="FAD/NAD(P)-binding domain"/>
    <property type="match status" value="1"/>
</dbReference>
<dbReference type="GO" id="GO:0004808">
    <property type="term" value="F:tRNA (5-methylaminomethyl-2-thiouridylate)(34)-methyltransferase activity"/>
    <property type="evidence" value="ECO:0007669"/>
    <property type="project" value="UniProtKB-EC"/>
</dbReference>
<dbReference type="GO" id="GO:0032259">
    <property type="term" value="P:methylation"/>
    <property type="evidence" value="ECO:0007669"/>
    <property type="project" value="UniProtKB-KW"/>
</dbReference>
<comment type="subcellular location">
    <subcellularLocation>
        <location evidence="10">Cytoplasm</location>
    </subcellularLocation>
</comment>
<keyword evidence="1 10" id="KW-0963">Cytoplasm</keyword>
<dbReference type="InterPro" id="IPR047785">
    <property type="entry name" value="tRNA_MNMC2"/>
</dbReference>
<evidence type="ECO:0000256" key="1">
    <source>
        <dbReference type="ARBA" id="ARBA00022490"/>
    </source>
</evidence>
<gene>
    <name evidence="10" type="primary">mnmC</name>
    <name evidence="13" type="ORF">HNR38_000874</name>
</gene>
<dbReference type="GO" id="GO:0050660">
    <property type="term" value="F:flavin adenine dinucleotide binding"/>
    <property type="evidence" value="ECO:0007669"/>
    <property type="project" value="UniProtKB-UniRule"/>
</dbReference>
<comment type="cofactor">
    <cofactor evidence="10">
        <name>FAD</name>
        <dbReference type="ChEBI" id="CHEBI:57692"/>
    </cofactor>
</comment>
<name>A0A840U636_9GAMM</name>
<evidence type="ECO:0000256" key="7">
    <source>
        <dbReference type="ARBA" id="ARBA00022827"/>
    </source>
</evidence>
<dbReference type="SUPFAM" id="SSF51905">
    <property type="entry name" value="FAD/NAD(P)-binding domain"/>
    <property type="match status" value="1"/>
</dbReference>